<organism evidence="1 2">
    <name type="scientific">Candidatus Avoscillospira avistercoris</name>
    <dbReference type="NCBI Taxonomy" id="2840707"/>
    <lineage>
        <taxon>Bacteria</taxon>
        <taxon>Bacillati</taxon>
        <taxon>Bacillota</taxon>
        <taxon>Clostridia</taxon>
        <taxon>Eubacteriales</taxon>
        <taxon>Oscillospiraceae</taxon>
        <taxon>Oscillospiraceae incertae sedis</taxon>
        <taxon>Candidatus Avoscillospira</taxon>
    </lineage>
</organism>
<dbReference type="AlphaFoldDB" id="A0A9D1JT90"/>
<dbReference type="Gene3D" id="1.20.1260.10">
    <property type="match status" value="1"/>
</dbReference>
<dbReference type="EMBL" id="DVJJ01000018">
    <property type="protein sequence ID" value="HIS63909.1"/>
    <property type="molecule type" value="Genomic_DNA"/>
</dbReference>
<proteinExistence type="predicted"/>
<dbReference type="InterPro" id="IPR012347">
    <property type="entry name" value="Ferritin-like"/>
</dbReference>
<protein>
    <recommendedName>
        <fullName evidence="3">DUF2383 domain-containing protein</fullName>
    </recommendedName>
</protein>
<dbReference type="Proteomes" id="UP000886741">
    <property type="component" value="Unassembled WGS sequence"/>
</dbReference>
<sequence length="144" mass="16287">MIQDDTRKLLGECDSGIQMALHAIDEVLPSVESPQLRRQLHRCKEDHQILWRQTHDLLHRFDGRPKAPSAVTKGMSSLKTTVKLTLQPGDQSVADLLADGCSMGIKSLHKYCNRYPQAAQEARTVATDLIAAEQRLQRDLWPYL</sequence>
<reference evidence="1" key="1">
    <citation type="submission" date="2020-10" db="EMBL/GenBank/DDBJ databases">
        <authorList>
            <person name="Gilroy R."/>
        </authorList>
    </citation>
    <scope>NUCLEOTIDE SEQUENCE</scope>
    <source>
        <strain evidence="1">ChiBcec16-1751</strain>
    </source>
</reference>
<name>A0A9D1JT90_9FIRM</name>
<evidence type="ECO:0000313" key="1">
    <source>
        <dbReference type="EMBL" id="HIS63909.1"/>
    </source>
</evidence>
<gene>
    <name evidence="1" type="ORF">IAA83_00885</name>
</gene>
<evidence type="ECO:0008006" key="3">
    <source>
        <dbReference type="Google" id="ProtNLM"/>
    </source>
</evidence>
<comment type="caution">
    <text evidence="1">The sequence shown here is derived from an EMBL/GenBank/DDBJ whole genome shotgun (WGS) entry which is preliminary data.</text>
</comment>
<evidence type="ECO:0000313" key="2">
    <source>
        <dbReference type="Proteomes" id="UP000886741"/>
    </source>
</evidence>
<accession>A0A9D1JT90</accession>
<reference evidence="1" key="2">
    <citation type="journal article" date="2021" name="PeerJ">
        <title>Extensive microbial diversity within the chicken gut microbiome revealed by metagenomics and culture.</title>
        <authorList>
            <person name="Gilroy R."/>
            <person name="Ravi A."/>
            <person name="Getino M."/>
            <person name="Pursley I."/>
            <person name="Horton D.L."/>
            <person name="Alikhan N.F."/>
            <person name="Baker D."/>
            <person name="Gharbi K."/>
            <person name="Hall N."/>
            <person name="Watson M."/>
            <person name="Adriaenssens E.M."/>
            <person name="Foster-Nyarko E."/>
            <person name="Jarju S."/>
            <person name="Secka A."/>
            <person name="Antonio M."/>
            <person name="Oren A."/>
            <person name="Chaudhuri R.R."/>
            <person name="La Ragione R."/>
            <person name="Hildebrand F."/>
            <person name="Pallen M.J."/>
        </authorList>
    </citation>
    <scope>NUCLEOTIDE SEQUENCE</scope>
    <source>
        <strain evidence="1">ChiBcec16-1751</strain>
    </source>
</reference>